<dbReference type="AlphaFoldDB" id="A0A8S0Q7E5"/>
<comment type="caution">
    <text evidence="2">The sequence shown here is derived from an EMBL/GenBank/DDBJ whole genome shotgun (WGS) entry which is preliminary data.</text>
</comment>
<feature type="chain" id="PRO_5035858733" evidence="1">
    <location>
        <begin position="25"/>
        <end position="102"/>
    </location>
</feature>
<accession>A0A8S0Q7E5</accession>
<proteinExistence type="predicted"/>
<evidence type="ECO:0000313" key="2">
    <source>
        <dbReference type="EMBL" id="CAA2960740.1"/>
    </source>
</evidence>
<sequence length="102" mass="11171">ANPKIHSPLLTSLNLLSIITSGVATIFGKGHSSSLHHRRVVHLSSLQHHGIVLNSIPSIPTTQLRTITVALCHHHLTMYHYRIVRRTATELCDLVAAKCSGL</sequence>
<reference evidence="2 3" key="1">
    <citation type="submission" date="2019-12" db="EMBL/GenBank/DDBJ databases">
        <authorList>
            <person name="Alioto T."/>
            <person name="Alioto T."/>
            <person name="Gomez Garrido J."/>
        </authorList>
    </citation>
    <scope>NUCLEOTIDE SEQUENCE [LARGE SCALE GENOMIC DNA]</scope>
</reference>
<keyword evidence="1" id="KW-0732">Signal</keyword>
<keyword evidence="3" id="KW-1185">Reference proteome</keyword>
<name>A0A8S0Q7E5_OLEEU</name>
<feature type="non-terminal residue" evidence="2">
    <location>
        <position position="1"/>
    </location>
</feature>
<evidence type="ECO:0000256" key="1">
    <source>
        <dbReference type="SAM" id="SignalP"/>
    </source>
</evidence>
<dbReference type="Gramene" id="OE9A093144T1">
    <property type="protein sequence ID" value="OE9A093144C1"/>
    <property type="gene ID" value="OE9A093144"/>
</dbReference>
<organism evidence="2 3">
    <name type="scientific">Olea europaea subsp. europaea</name>
    <dbReference type="NCBI Taxonomy" id="158383"/>
    <lineage>
        <taxon>Eukaryota</taxon>
        <taxon>Viridiplantae</taxon>
        <taxon>Streptophyta</taxon>
        <taxon>Embryophyta</taxon>
        <taxon>Tracheophyta</taxon>
        <taxon>Spermatophyta</taxon>
        <taxon>Magnoliopsida</taxon>
        <taxon>eudicotyledons</taxon>
        <taxon>Gunneridae</taxon>
        <taxon>Pentapetalae</taxon>
        <taxon>asterids</taxon>
        <taxon>lamiids</taxon>
        <taxon>Lamiales</taxon>
        <taxon>Oleaceae</taxon>
        <taxon>Oleeae</taxon>
        <taxon>Olea</taxon>
    </lineage>
</organism>
<gene>
    <name evidence="2" type="ORF">OLEA9_A093144</name>
</gene>
<evidence type="ECO:0000313" key="3">
    <source>
        <dbReference type="Proteomes" id="UP000594638"/>
    </source>
</evidence>
<dbReference type="Proteomes" id="UP000594638">
    <property type="component" value="Unassembled WGS sequence"/>
</dbReference>
<feature type="signal peptide" evidence="1">
    <location>
        <begin position="1"/>
        <end position="24"/>
    </location>
</feature>
<dbReference type="EMBL" id="CACTIH010000440">
    <property type="protein sequence ID" value="CAA2960740.1"/>
    <property type="molecule type" value="Genomic_DNA"/>
</dbReference>
<protein>
    <submittedName>
        <fullName evidence="2">Uncharacterized protein</fullName>
    </submittedName>
</protein>